<dbReference type="InterPro" id="IPR036388">
    <property type="entry name" value="WH-like_DNA-bd_sf"/>
</dbReference>
<dbReference type="GO" id="GO:0003700">
    <property type="term" value="F:DNA-binding transcription factor activity"/>
    <property type="evidence" value="ECO:0007669"/>
    <property type="project" value="InterPro"/>
</dbReference>
<dbReference type="Gene3D" id="1.10.10.10">
    <property type="entry name" value="Winged helix-like DNA-binding domain superfamily/Winged helix DNA-binding domain"/>
    <property type="match status" value="1"/>
</dbReference>
<keyword evidence="7" id="KW-1185">Reference proteome</keyword>
<dbReference type="GO" id="GO:0005634">
    <property type="term" value="C:nucleus"/>
    <property type="evidence" value="ECO:0007669"/>
    <property type="project" value="UniProtKB-SubCell"/>
</dbReference>
<dbReference type="SUPFAM" id="SSF46785">
    <property type="entry name" value="Winged helix' DNA-binding domain"/>
    <property type="match status" value="1"/>
</dbReference>
<dbReference type="PANTHER" id="PTHR10015">
    <property type="entry name" value="HEAT SHOCK TRANSCRIPTION FACTOR"/>
    <property type="match status" value="1"/>
</dbReference>
<name>V4KNS5_EUTSA</name>
<organism evidence="6 7">
    <name type="scientific">Eutrema salsugineum</name>
    <name type="common">Saltwater cress</name>
    <name type="synonym">Sisymbrium salsugineum</name>
    <dbReference type="NCBI Taxonomy" id="72664"/>
    <lineage>
        <taxon>Eukaryota</taxon>
        <taxon>Viridiplantae</taxon>
        <taxon>Streptophyta</taxon>
        <taxon>Embryophyta</taxon>
        <taxon>Tracheophyta</taxon>
        <taxon>Spermatophyta</taxon>
        <taxon>Magnoliopsida</taxon>
        <taxon>eudicotyledons</taxon>
        <taxon>Gunneridae</taxon>
        <taxon>Pentapetalae</taxon>
        <taxon>rosids</taxon>
        <taxon>malvids</taxon>
        <taxon>Brassicales</taxon>
        <taxon>Brassicaceae</taxon>
        <taxon>Eutremeae</taxon>
        <taxon>Eutrema</taxon>
    </lineage>
</organism>
<evidence type="ECO:0000313" key="7">
    <source>
        <dbReference type="Proteomes" id="UP000030689"/>
    </source>
</evidence>
<evidence type="ECO:0000313" key="6">
    <source>
        <dbReference type="EMBL" id="ESQ31587.1"/>
    </source>
</evidence>
<dbReference type="Proteomes" id="UP000030689">
    <property type="component" value="Unassembled WGS sequence"/>
</dbReference>
<dbReference type="PANTHER" id="PTHR10015:SF374">
    <property type="entry name" value="HSF-TYPE DNA-BINDING DOMAIN-CONTAINING PROTEIN"/>
    <property type="match status" value="1"/>
</dbReference>
<dbReference type="Pfam" id="PF00447">
    <property type="entry name" value="HSF_DNA-bind"/>
    <property type="match status" value="1"/>
</dbReference>
<evidence type="ECO:0000256" key="4">
    <source>
        <dbReference type="ARBA" id="ARBA00023242"/>
    </source>
</evidence>
<comment type="subcellular location">
    <subcellularLocation>
        <location evidence="1">Nucleus</location>
    </subcellularLocation>
</comment>
<proteinExistence type="predicted"/>
<gene>
    <name evidence="6" type="ORF">EUTSA_v10005251mg</name>
</gene>
<protein>
    <recommendedName>
        <fullName evidence="5">HSF-type DNA-binding domain-containing protein</fullName>
    </recommendedName>
</protein>
<dbReference type="GO" id="GO:0006357">
    <property type="term" value="P:regulation of transcription by RNA polymerase II"/>
    <property type="evidence" value="ECO:0007669"/>
    <property type="project" value="TreeGrafter"/>
</dbReference>
<evidence type="ECO:0000259" key="5">
    <source>
        <dbReference type="Pfam" id="PF00447"/>
    </source>
</evidence>
<dbReference type="GO" id="GO:0000978">
    <property type="term" value="F:RNA polymerase II cis-regulatory region sequence-specific DNA binding"/>
    <property type="evidence" value="ECO:0007669"/>
    <property type="project" value="TreeGrafter"/>
</dbReference>
<keyword evidence="2" id="KW-0346">Stress response</keyword>
<dbReference type="STRING" id="72664.V4KNS5"/>
<dbReference type="Gramene" id="ESQ31587">
    <property type="protein sequence ID" value="ESQ31587"/>
    <property type="gene ID" value="EUTSA_v10005251mg"/>
</dbReference>
<dbReference type="InterPro" id="IPR036390">
    <property type="entry name" value="WH_DNA-bd_sf"/>
</dbReference>
<reference evidence="6 7" key="1">
    <citation type="journal article" date="2013" name="Front. Plant Sci.">
        <title>The Reference Genome of the Halophytic Plant Eutrema salsugineum.</title>
        <authorList>
            <person name="Yang R."/>
            <person name="Jarvis D.E."/>
            <person name="Chen H."/>
            <person name="Beilstein M.A."/>
            <person name="Grimwood J."/>
            <person name="Jenkins J."/>
            <person name="Shu S."/>
            <person name="Prochnik S."/>
            <person name="Xin M."/>
            <person name="Ma C."/>
            <person name="Schmutz J."/>
            <person name="Wing R.A."/>
            <person name="Mitchell-Olds T."/>
            <person name="Schumaker K.S."/>
            <person name="Wang X."/>
        </authorList>
    </citation>
    <scope>NUCLEOTIDE SEQUENCE [LARGE SCALE GENOMIC DNA]</scope>
</reference>
<sequence length="60" mass="6829">MAGLSDRALSPFYKALYMFVDDPSMDSIVSWSKSNRSFIIWDPVGFHTRILSRSIGICEI</sequence>
<dbReference type="GO" id="GO:0034605">
    <property type="term" value="P:cellular response to heat"/>
    <property type="evidence" value="ECO:0007669"/>
    <property type="project" value="TreeGrafter"/>
</dbReference>
<evidence type="ECO:0000256" key="3">
    <source>
        <dbReference type="ARBA" id="ARBA00023125"/>
    </source>
</evidence>
<keyword evidence="3" id="KW-0238">DNA-binding</keyword>
<dbReference type="InterPro" id="IPR000232">
    <property type="entry name" value="HSF_DNA-bd"/>
</dbReference>
<dbReference type="EMBL" id="KI517748">
    <property type="protein sequence ID" value="ESQ31587.1"/>
    <property type="molecule type" value="Genomic_DNA"/>
</dbReference>
<evidence type="ECO:0000256" key="2">
    <source>
        <dbReference type="ARBA" id="ARBA00023016"/>
    </source>
</evidence>
<evidence type="ECO:0000256" key="1">
    <source>
        <dbReference type="ARBA" id="ARBA00004123"/>
    </source>
</evidence>
<dbReference type="KEGG" id="eus:EUTSA_v10005251mg"/>
<keyword evidence="4" id="KW-0539">Nucleus</keyword>
<feature type="domain" description="HSF-type DNA-binding" evidence="5">
    <location>
        <begin position="12"/>
        <end position="53"/>
    </location>
</feature>
<accession>V4KNS5</accession>
<dbReference type="AlphaFoldDB" id="V4KNS5"/>